<comment type="caution">
    <text evidence="2">The sequence shown here is derived from an EMBL/GenBank/DDBJ whole genome shotgun (WGS) entry which is preliminary data.</text>
</comment>
<evidence type="ECO:0008006" key="4">
    <source>
        <dbReference type="Google" id="ProtNLM"/>
    </source>
</evidence>
<evidence type="ECO:0000313" key="2">
    <source>
        <dbReference type="EMBL" id="GGA60494.1"/>
    </source>
</evidence>
<feature type="region of interest" description="Disordered" evidence="1">
    <location>
        <begin position="296"/>
        <end position="322"/>
    </location>
</feature>
<dbReference type="RefSeq" id="WP_244630252.1">
    <property type="nucleotide sequence ID" value="NZ_BMIF01000003.1"/>
</dbReference>
<protein>
    <recommendedName>
        <fullName evidence="4">Protein ImuA</fullName>
    </recommendedName>
</protein>
<name>A0A916RK88_9HYPH</name>
<dbReference type="Gene3D" id="3.40.50.300">
    <property type="entry name" value="P-loop containing nucleotide triphosphate hydrolases"/>
    <property type="match status" value="1"/>
</dbReference>
<dbReference type="PIRSF" id="PIRSF034285">
    <property type="entry name" value="UCP034285"/>
    <property type="match status" value="1"/>
</dbReference>
<dbReference type="InterPro" id="IPR027417">
    <property type="entry name" value="P-loop_NTPase"/>
</dbReference>
<dbReference type="Proteomes" id="UP000636264">
    <property type="component" value="Unassembled WGS sequence"/>
</dbReference>
<feature type="compositionally biased region" description="Polar residues" evidence="1">
    <location>
        <begin position="301"/>
        <end position="311"/>
    </location>
</feature>
<sequence length="322" mass="34236">MARTATAQEQLFALRQQIARIEGTQPERLEGGRAGGEEVEKADDSAGMLVRRNHPAGLFPLGVVELDEALGGGLPRAALIEIIGRQTRDAAVAAGFSLALAAIARKGSGSQSPLLWIGLSNFFFETGLPYAPGFTRLFGITSDRLLLVHPKRIEDALWVAEEAAIQNQFGAILLELQGNPAKLTLTATRRLSHRARAAGYPLFLIRHAGEEEPTAASTRFQVSSAASTLRETIAGTVPRSIGPPAFAVTLTRSRTGKEGTFVLEWNSHDLTFEERQPVRGKPLQLDTIHAADTGNLAAASGNGSHPASQARNGLAAGRQKAG</sequence>
<keyword evidence="3" id="KW-1185">Reference proteome</keyword>
<accession>A0A916RK88</accession>
<proteinExistence type="predicted"/>
<dbReference type="EMBL" id="BMIF01000003">
    <property type="protein sequence ID" value="GGA60494.1"/>
    <property type="molecule type" value="Genomic_DNA"/>
</dbReference>
<dbReference type="SUPFAM" id="SSF52540">
    <property type="entry name" value="P-loop containing nucleoside triphosphate hydrolases"/>
    <property type="match status" value="1"/>
</dbReference>
<reference evidence="2" key="2">
    <citation type="submission" date="2020-09" db="EMBL/GenBank/DDBJ databases">
        <authorList>
            <person name="Sun Q."/>
            <person name="Zhou Y."/>
        </authorList>
    </citation>
    <scope>NUCLEOTIDE SEQUENCE</scope>
    <source>
        <strain evidence="2">CGMCC 1.15320</strain>
    </source>
</reference>
<organism evidence="2 3">
    <name type="scientific">Nitratireductor aestuarii</name>
    <dbReference type="NCBI Taxonomy" id="1735103"/>
    <lineage>
        <taxon>Bacteria</taxon>
        <taxon>Pseudomonadati</taxon>
        <taxon>Pseudomonadota</taxon>
        <taxon>Alphaproteobacteria</taxon>
        <taxon>Hyphomicrobiales</taxon>
        <taxon>Phyllobacteriaceae</taxon>
        <taxon>Nitratireductor</taxon>
    </lineage>
</organism>
<evidence type="ECO:0000313" key="3">
    <source>
        <dbReference type="Proteomes" id="UP000636264"/>
    </source>
</evidence>
<evidence type="ECO:0000256" key="1">
    <source>
        <dbReference type="SAM" id="MobiDB-lite"/>
    </source>
</evidence>
<reference evidence="2" key="1">
    <citation type="journal article" date="2014" name="Int. J. Syst. Evol. Microbiol.">
        <title>Complete genome sequence of Corynebacterium casei LMG S-19264T (=DSM 44701T), isolated from a smear-ripened cheese.</title>
        <authorList>
            <consortium name="US DOE Joint Genome Institute (JGI-PGF)"/>
            <person name="Walter F."/>
            <person name="Albersmeier A."/>
            <person name="Kalinowski J."/>
            <person name="Ruckert C."/>
        </authorList>
    </citation>
    <scope>NUCLEOTIDE SEQUENCE</scope>
    <source>
        <strain evidence="2">CGMCC 1.15320</strain>
    </source>
</reference>
<dbReference type="InterPro" id="IPR017026">
    <property type="entry name" value="ImuA"/>
</dbReference>
<dbReference type="AlphaFoldDB" id="A0A916RK88"/>
<gene>
    <name evidence="2" type="ORF">GCM10011385_12710</name>
</gene>